<dbReference type="PROSITE" id="PS51257">
    <property type="entry name" value="PROKAR_LIPOPROTEIN"/>
    <property type="match status" value="1"/>
</dbReference>
<dbReference type="Proteomes" id="UP001055580">
    <property type="component" value="Chromosome"/>
</dbReference>
<evidence type="ECO:0000313" key="2">
    <source>
        <dbReference type="EMBL" id="URW74524.1"/>
    </source>
</evidence>
<feature type="signal peptide" evidence="1">
    <location>
        <begin position="1"/>
        <end position="22"/>
    </location>
</feature>
<dbReference type="RefSeq" id="WP_250748850.1">
    <property type="nucleotide sequence ID" value="NZ_CP098401.1"/>
</dbReference>
<organism evidence="2 3">
    <name type="scientific">Sphingomonas donggukensis</name>
    <dbReference type="NCBI Taxonomy" id="2949093"/>
    <lineage>
        <taxon>Bacteria</taxon>
        <taxon>Pseudomonadati</taxon>
        <taxon>Pseudomonadota</taxon>
        <taxon>Alphaproteobacteria</taxon>
        <taxon>Sphingomonadales</taxon>
        <taxon>Sphingomonadaceae</taxon>
        <taxon>Sphingomonas</taxon>
    </lineage>
</organism>
<reference evidence="2" key="1">
    <citation type="submission" date="2022-05" db="EMBL/GenBank/DDBJ databases">
        <title>Sphingomonas sp. strain RMG20 Genome sequencing and assembly.</title>
        <authorList>
            <person name="Kim I."/>
        </authorList>
    </citation>
    <scope>NUCLEOTIDE SEQUENCE</scope>
    <source>
        <strain evidence="2">RMG20</strain>
    </source>
</reference>
<dbReference type="EMBL" id="CP098401">
    <property type="protein sequence ID" value="URW74524.1"/>
    <property type="molecule type" value="Genomic_DNA"/>
</dbReference>
<gene>
    <name evidence="2" type="ORF">M9980_08000</name>
</gene>
<keyword evidence="1" id="KW-0732">Signal</keyword>
<proteinExistence type="predicted"/>
<protein>
    <recommendedName>
        <fullName evidence="4">Lipoprotein</fullName>
    </recommendedName>
</protein>
<evidence type="ECO:0000313" key="3">
    <source>
        <dbReference type="Proteomes" id="UP001055580"/>
    </source>
</evidence>
<evidence type="ECO:0000256" key="1">
    <source>
        <dbReference type="SAM" id="SignalP"/>
    </source>
</evidence>
<keyword evidence="3" id="KW-1185">Reference proteome</keyword>
<accession>A0ABY4TTJ9</accession>
<name>A0ABY4TTJ9_9SPHN</name>
<feature type="chain" id="PRO_5046800414" description="Lipoprotein" evidence="1">
    <location>
        <begin position="23"/>
        <end position="168"/>
    </location>
</feature>
<evidence type="ECO:0008006" key="4">
    <source>
        <dbReference type="Google" id="ProtNLM"/>
    </source>
</evidence>
<sequence length="168" mass="16854">MRAFLILAPAALLAACNGGGSADDGTEISIKGGTGSEFSAGMGKDGRVSIDAPGFKAAINLPKVKLDAGDFDINGVGLPAGSTIESMNIDGNEKGNGAAGESVNVRFTSPTGTAGVREWFQGKLAAEGFKLTAEGDNLSGTTDEGKPFRLTTRSVGNGRSESTLAIGG</sequence>